<name>A0AAD5V1Q7_9APHY</name>
<feature type="region of interest" description="Disordered" evidence="2">
    <location>
        <begin position="28"/>
        <end position="48"/>
    </location>
</feature>
<keyword evidence="1" id="KW-0175">Coiled coil</keyword>
<sequence>MSHNPPPYPSHWTSTDYRTRHAVPQYYRDTGSSSETSPLLTPQPSRSHKSSSRFLLLTNFLLLLATAASVFYAANLKLQLDSLSFRDRQNWRRSLGIAWDGPYAQDTCASYGTRPYNAKIVNVPLDVDPIIACADMPLEIHNKTIDRPRWCQRLDNGEVHGHWLVDFDEPLCHPYWSSPEDKGCTGYRTGFRRYSAHLWGWYMGKQSTMCATTPIIIDGYYKSAPDHCEDWTQLSCISSVSKVSPQHIPLSMSNGQSLFSIPGSWIFTSPQPTGMDTDPNDASETTPLLANSDEDPTKRRKRAARIIVILPWLVLVIVLLVFKSLLDTSFEPESIRLRNERWAREDSERNITITRWENKVAHLREEWDQLNAEWDGKERLLEQHYNTTALEWESKEQTLKKQYHHSERERAQKAATLEREFERQKARWEKERERYHQDIDMWEQERQRKIHARKMLGIAWEGPYPQDQCTSYGTRPYTAKIVNVPSFMDALEVCAELPIQIHNRTIEEPLWCEKLPNGEVHGHWSIDFDEPLCQPHWSSPENNGCAGYKTGFRRYSAHLWGWYQGEQSIMCASTPNVIDGYHKKAPDHCENSSLRDDSETTPLITKQDPLQRRPTSKILVILPWLVLVIVLLVFKSLLDNSFEPESIRLRNERWAREDFRRNITTTRWKNKIARLRGEWDQLNADWGTKERLLEQHYNTTALEWETKAQNLERQYRISQRQYAAKEAILERELDRQKSIWEKKQERYRQDIELWEQKRQKMIHARKMLGIAWEGPYPQDHCTSYGTRPYTAKVVNVPSFMDAIEVCAEMPIQIHNRTIEKPLWCEKLPNGEVHGHWSVDFNEPLCQPYWSSPENNGCTGYKTGFRRYSAHLWGWYQGEQSTMCASTPNVIDGYHKKAPDHCENLDDWVGLFDIPDESCA</sequence>
<evidence type="ECO:0000256" key="1">
    <source>
        <dbReference type="SAM" id="Coils"/>
    </source>
</evidence>
<accession>A0AAD5V1Q7</accession>
<evidence type="ECO:0000256" key="2">
    <source>
        <dbReference type="SAM" id="MobiDB-lite"/>
    </source>
</evidence>
<evidence type="ECO:0000313" key="4">
    <source>
        <dbReference type="EMBL" id="KAJ3480122.1"/>
    </source>
</evidence>
<keyword evidence="3" id="KW-1133">Transmembrane helix</keyword>
<feature type="compositionally biased region" description="Polar residues" evidence="2">
    <location>
        <begin position="30"/>
        <end position="45"/>
    </location>
</feature>
<keyword evidence="3" id="KW-0812">Transmembrane</keyword>
<feature type="transmembrane region" description="Helical" evidence="3">
    <location>
        <begin position="306"/>
        <end position="326"/>
    </location>
</feature>
<feature type="coiled-coil region" evidence="1">
    <location>
        <begin position="411"/>
        <end position="445"/>
    </location>
</feature>
<feature type="transmembrane region" description="Helical" evidence="3">
    <location>
        <begin position="54"/>
        <end position="74"/>
    </location>
</feature>
<proteinExistence type="predicted"/>
<organism evidence="4 5">
    <name type="scientific">Meripilus lineatus</name>
    <dbReference type="NCBI Taxonomy" id="2056292"/>
    <lineage>
        <taxon>Eukaryota</taxon>
        <taxon>Fungi</taxon>
        <taxon>Dikarya</taxon>
        <taxon>Basidiomycota</taxon>
        <taxon>Agaricomycotina</taxon>
        <taxon>Agaricomycetes</taxon>
        <taxon>Polyporales</taxon>
        <taxon>Meripilaceae</taxon>
        <taxon>Meripilus</taxon>
    </lineage>
</organism>
<feature type="coiled-coil region" evidence="1">
    <location>
        <begin position="701"/>
        <end position="728"/>
    </location>
</feature>
<feature type="compositionally biased region" description="Polar residues" evidence="2">
    <location>
        <begin position="271"/>
        <end position="289"/>
    </location>
</feature>
<keyword evidence="3" id="KW-0472">Membrane</keyword>
<reference evidence="4" key="1">
    <citation type="submission" date="2022-07" db="EMBL/GenBank/DDBJ databases">
        <title>Genome Sequence of Physisporinus lineatus.</title>
        <authorList>
            <person name="Buettner E."/>
        </authorList>
    </citation>
    <scope>NUCLEOTIDE SEQUENCE</scope>
    <source>
        <strain evidence="4">VT162</strain>
    </source>
</reference>
<evidence type="ECO:0000256" key="3">
    <source>
        <dbReference type="SAM" id="Phobius"/>
    </source>
</evidence>
<protein>
    <submittedName>
        <fullName evidence="4">Uncharacterized protein</fullName>
    </submittedName>
</protein>
<dbReference type="AlphaFoldDB" id="A0AAD5V1Q7"/>
<comment type="caution">
    <text evidence="4">The sequence shown here is derived from an EMBL/GenBank/DDBJ whole genome shotgun (WGS) entry which is preliminary data.</text>
</comment>
<feature type="region of interest" description="Disordered" evidence="2">
    <location>
        <begin position="271"/>
        <end position="296"/>
    </location>
</feature>
<keyword evidence="5" id="KW-1185">Reference proteome</keyword>
<gene>
    <name evidence="4" type="ORF">NLI96_g8576</name>
</gene>
<dbReference type="Proteomes" id="UP001212997">
    <property type="component" value="Unassembled WGS sequence"/>
</dbReference>
<dbReference type="EMBL" id="JANAWD010000394">
    <property type="protein sequence ID" value="KAJ3480122.1"/>
    <property type="molecule type" value="Genomic_DNA"/>
</dbReference>
<evidence type="ECO:0000313" key="5">
    <source>
        <dbReference type="Proteomes" id="UP001212997"/>
    </source>
</evidence>